<dbReference type="AlphaFoldDB" id="A0A7W7FRJ7"/>
<keyword evidence="3" id="KW-1185">Reference proteome</keyword>
<dbReference type="InterPro" id="IPR029066">
    <property type="entry name" value="PLP-binding_barrel"/>
</dbReference>
<evidence type="ECO:0000313" key="3">
    <source>
        <dbReference type="Proteomes" id="UP000533598"/>
    </source>
</evidence>
<organism evidence="2 3">
    <name type="scientific">Crossiella cryophila</name>
    <dbReference type="NCBI Taxonomy" id="43355"/>
    <lineage>
        <taxon>Bacteria</taxon>
        <taxon>Bacillati</taxon>
        <taxon>Actinomycetota</taxon>
        <taxon>Actinomycetes</taxon>
        <taxon>Pseudonocardiales</taxon>
        <taxon>Pseudonocardiaceae</taxon>
        <taxon>Crossiella</taxon>
    </lineage>
</organism>
<dbReference type="CDD" id="cd06813">
    <property type="entry name" value="PLPDE_III_DSD_D-TA_like_2"/>
    <property type="match status" value="1"/>
</dbReference>
<name>A0A7W7FRJ7_9PSEU</name>
<dbReference type="GO" id="GO:0008721">
    <property type="term" value="F:D-serine ammonia-lyase activity"/>
    <property type="evidence" value="ECO:0007669"/>
    <property type="project" value="TreeGrafter"/>
</dbReference>
<gene>
    <name evidence="2" type="ORF">HNR67_001123</name>
</gene>
<dbReference type="Gene3D" id="3.20.20.10">
    <property type="entry name" value="Alanine racemase"/>
    <property type="match status" value="1"/>
</dbReference>
<sequence>MLATQTRSRFDAATAHLDPPLAAVDLAAFHSNAAELVRRAHGRPIRLASKSVRVRELLKLALADPGFAGLMCYSLNEALWLHGAGVSDDLLIGYPTVDRAALQKLAADDGARAAITLMIDDPAHLDLITEVLGPGHPEIRVCLELDASWRPLSGAVHVGVRRSPVHTPAQARSLAVEVVRRPGFALVGIMSYEAQVAGLGDKPIGRPVRGLAVRWMQKQSLAELAERRALAVAGVRSVAELEFVNGGGTGSLERTAAEDAVTELTAGSGLLAPTLFDNYEHLHLRPAALFALPVVRRPTRDTATVFAGGYLASGPVGPDRVPVPYLPRGLKLNAMEGAGEVQTPLVGKAADGLAIGDRVWFRHAKAGELAERFTEFHLIDGDQVSLSAPTYRGEGRAFG</sequence>
<evidence type="ECO:0000313" key="2">
    <source>
        <dbReference type="EMBL" id="MBB4675005.1"/>
    </source>
</evidence>
<protein>
    <submittedName>
        <fullName evidence="2">D-serine deaminase-like pyridoxal phosphate-dependent protein</fullName>
    </submittedName>
</protein>
<dbReference type="RefSeq" id="WP_185001046.1">
    <property type="nucleotide sequence ID" value="NZ_BAAAUI010000033.1"/>
</dbReference>
<dbReference type="PANTHER" id="PTHR28004:SF2">
    <property type="entry name" value="D-SERINE DEHYDRATASE"/>
    <property type="match status" value="1"/>
</dbReference>
<dbReference type="InterPro" id="IPR051466">
    <property type="entry name" value="D-amino_acid_metab_enzyme"/>
</dbReference>
<dbReference type="Proteomes" id="UP000533598">
    <property type="component" value="Unassembled WGS sequence"/>
</dbReference>
<dbReference type="SUPFAM" id="SSF51419">
    <property type="entry name" value="PLP-binding barrel"/>
    <property type="match status" value="1"/>
</dbReference>
<reference evidence="2 3" key="1">
    <citation type="submission" date="2020-08" db="EMBL/GenBank/DDBJ databases">
        <title>Sequencing the genomes of 1000 actinobacteria strains.</title>
        <authorList>
            <person name="Klenk H.-P."/>
        </authorList>
    </citation>
    <scope>NUCLEOTIDE SEQUENCE [LARGE SCALE GENOMIC DNA]</scope>
    <source>
        <strain evidence="2 3">DSM 44230</strain>
    </source>
</reference>
<dbReference type="GO" id="GO:0036088">
    <property type="term" value="P:D-serine catabolic process"/>
    <property type="evidence" value="ECO:0007669"/>
    <property type="project" value="TreeGrafter"/>
</dbReference>
<comment type="caution">
    <text evidence="2">The sequence shown here is derived from an EMBL/GenBank/DDBJ whole genome shotgun (WGS) entry which is preliminary data.</text>
</comment>
<dbReference type="InterPro" id="IPR001608">
    <property type="entry name" value="Ala_racemase_N"/>
</dbReference>
<accession>A0A7W7FRJ7</accession>
<dbReference type="EMBL" id="JACHMH010000001">
    <property type="protein sequence ID" value="MBB4675005.1"/>
    <property type="molecule type" value="Genomic_DNA"/>
</dbReference>
<proteinExistence type="predicted"/>
<feature type="domain" description="Alanine racemase N-terminal" evidence="1">
    <location>
        <begin position="24"/>
        <end position="197"/>
    </location>
</feature>
<evidence type="ECO:0000259" key="1">
    <source>
        <dbReference type="Pfam" id="PF01168"/>
    </source>
</evidence>
<dbReference type="PANTHER" id="PTHR28004">
    <property type="entry name" value="ZGC:162816-RELATED"/>
    <property type="match status" value="1"/>
</dbReference>
<dbReference type="Pfam" id="PF01168">
    <property type="entry name" value="Ala_racemase_N"/>
    <property type="match status" value="1"/>
</dbReference>